<evidence type="ECO:0000313" key="1">
    <source>
        <dbReference type="EMBL" id="HAS6680207.1"/>
    </source>
</evidence>
<reference evidence="1" key="3">
    <citation type="submission" date="2019-12" db="EMBL/GenBank/DDBJ databases">
        <authorList>
            <consortium name="NCBI Pathogen Detection Project"/>
        </authorList>
    </citation>
    <scope>NUCLEOTIDE SEQUENCE</scope>
    <source>
        <strain evidence="1">1930</strain>
    </source>
</reference>
<organism evidence="1">
    <name type="scientific">Vibrio parahaemolyticus</name>
    <dbReference type="NCBI Taxonomy" id="670"/>
    <lineage>
        <taxon>Bacteria</taxon>
        <taxon>Pseudomonadati</taxon>
        <taxon>Pseudomonadota</taxon>
        <taxon>Gammaproteobacteria</taxon>
        <taxon>Vibrionales</taxon>
        <taxon>Vibrionaceae</taxon>
        <taxon>Vibrio</taxon>
    </lineage>
</organism>
<proteinExistence type="predicted"/>
<evidence type="ECO:0000313" key="2">
    <source>
        <dbReference type="EMBL" id="QHH09768.1"/>
    </source>
</evidence>
<reference evidence="2 3" key="2">
    <citation type="submission" date="2018-12" db="EMBL/GenBank/DDBJ databases">
        <title>Genomic insights into the evolutionary origins and pathogenicity of five Vibrio parahaemolyticus strains isolated from the shrimp with acute hepatopancreatic necrosis disease (AHPND).</title>
        <authorList>
            <person name="Yang Q."/>
            <person name="Dong X."/>
            <person name="Xie G."/>
            <person name="Fu S."/>
            <person name="Zou P."/>
            <person name="Sun J."/>
            <person name="Wang Y."/>
            <person name="Huang J."/>
        </authorList>
    </citation>
    <scope>NUCLEOTIDE SEQUENCE [LARGE SCALE GENOMIC DNA]</scope>
    <source>
        <strain evidence="2 3">20160303005-1</strain>
    </source>
</reference>
<reference evidence="1" key="1">
    <citation type="journal article" date="2018" name="Genome Biol.">
        <title>SKESA: strategic k-mer extension for scrupulous assemblies.</title>
        <authorList>
            <person name="Souvorov A."/>
            <person name="Agarwala R."/>
            <person name="Lipman D.J."/>
        </authorList>
    </citation>
    <scope>NUCLEOTIDE SEQUENCE</scope>
    <source>
        <strain evidence="1">1930</strain>
    </source>
</reference>
<dbReference type="Proteomes" id="UP000464718">
    <property type="component" value="Chromosome i"/>
</dbReference>
<dbReference type="AlphaFoldDB" id="A0A7Z2MSI5"/>
<protein>
    <submittedName>
        <fullName evidence="1">Uncharacterized protein</fullName>
    </submittedName>
</protein>
<dbReference type="RefSeq" id="WP_114867650.1">
    <property type="nucleotide sequence ID" value="NZ_CP034298.1"/>
</dbReference>
<sequence>MASSDEVYRETQARLHRVLGAYLAMSAWKKGADCVILQRSTLLSFLKLERMKNKRIDWLKEDLKYLFHDAHTTSYTKTRIYADLYLSRVKIPKGKDVWGPMSIEERIQKLKELNIEAEVIELPSETRLLSKMALVSNGVRKV</sequence>
<dbReference type="Proteomes" id="UP000856022">
    <property type="component" value="Unassembled WGS sequence"/>
</dbReference>
<dbReference type="EMBL" id="CP034298">
    <property type="protein sequence ID" value="QHH09768.1"/>
    <property type="molecule type" value="Genomic_DNA"/>
</dbReference>
<dbReference type="EMBL" id="DACQKT010000029">
    <property type="protein sequence ID" value="HAS6680207.1"/>
    <property type="molecule type" value="Genomic_DNA"/>
</dbReference>
<accession>A0A7Z2MSI5</accession>
<name>A0A7Z2MSI5_VIBPH</name>
<gene>
    <name evidence="2" type="ORF">EHC69_10540</name>
    <name evidence="1" type="ORF">I7278_25860</name>
</gene>
<evidence type="ECO:0000313" key="3">
    <source>
        <dbReference type="Proteomes" id="UP000464718"/>
    </source>
</evidence>